<gene>
    <name evidence="2" type="ORF">C8N34_102374</name>
</gene>
<protein>
    <submittedName>
        <fullName evidence="2">Uncharacterized protein</fullName>
    </submittedName>
</protein>
<keyword evidence="1" id="KW-0732">Signal</keyword>
<keyword evidence="3" id="KW-1185">Reference proteome</keyword>
<sequence length="493" mass="51819">MRRTLLLRGALLLGLAAAPAQAQETLLTTILKGALPGAQVTWSEGVGEAGVETYRDLFILHDGVRTRAEQLRVGTVDGAASIEATGLVINLDSDKRFALEIGTLRLRAAPGLLAAVSDPSRLLDLCATGIGDAAVEAGRVRLVRELPPAAPGGRYVRSETRIERAEVSKARRATGSGCAVDLGLRVTDHQLVRSDQSGLSIIQYETSLTLPGNLATLASGEVPDLLLTGLFGGAEYRLPGGAAAATARDGTATLRIASLGATPALTALLRTRGGTAGERVLAVINALIPARAELTGSVAGLILKPEDLIPAKRASGLSRGSLTNLIGDYRLSAQTEGGRISAEISSEVIGVGTTRFTLGAVVSPYPETRAALSWSDPITELAPPIRLSGVEVEQRDAGLLRAIELITGFPVSVLAAIYIEEGVNEEPEPWRPALKRLAGDLARFFLLSLEERAGRLTLTTPTDLTLQETIRLLAVKPELADQLYRIEVGPATD</sequence>
<evidence type="ECO:0000313" key="3">
    <source>
        <dbReference type="Proteomes" id="UP000244224"/>
    </source>
</evidence>
<evidence type="ECO:0000256" key="1">
    <source>
        <dbReference type="SAM" id="SignalP"/>
    </source>
</evidence>
<name>A0A2T6B954_9RHOB</name>
<feature type="chain" id="PRO_5015450187" evidence="1">
    <location>
        <begin position="23"/>
        <end position="493"/>
    </location>
</feature>
<dbReference type="AlphaFoldDB" id="A0A2T6B954"/>
<organism evidence="2 3">
    <name type="scientific">Gemmobacter caeni</name>
    <dbReference type="NCBI Taxonomy" id="589035"/>
    <lineage>
        <taxon>Bacteria</taxon>
        <taxon>Pseudomonadati</taxon>
        <taxon>Pseudomonadota</taxon>
        <taxon>Alphaproteobacteria</taxon>
        <taxon>Rhodobacterales</taxon>
        <taxon>Paracoccaceae</taxon>
        <taxon>Gemmobacter</taxon>
    </lineage>
</organism>
<proteinExistence type="predicted"/>
<dbReference type="RefSeq" id="WP_108128009.1">
    <property type="nucleotide sequence ID" value="NZ_QBKP01000002.1"/>
</dbReference>
<dbReference type="Proteomes" id="UP000244224">
    <property type="component" value="Unassembled WGS sequence"/>
</dbReference>
<dbReference type="EMBL" id="QBKP01000002">
    <property type="protein sequence ID" value="PTX52594.1"/>
    <property type="molecule type" value="Genomic_DNA"/>
</dbReference>
<accession>A0A2T6B954</accession>
<evidence type="ECO:0000313" key="2">
    <source>
        <dbReference type="EMBL" id="PTX52594.1"/>
    </source>
</evidence>
<feature type="signal peptide" evidence="1">
    <location>
        <begin position="1"/>
        <end position="22"/>
    </location>
</feature>
<comment type="caution">
    <text evidence="2">The sequence shown here is derived from an EMBL/GenBank/DDBJ whole genome shotgun (WGS) entry which is preliminary data.</text>
</comment>
<reference evidence="2 3" key="1">
    <citation type="submission" date="2018-04" db="EMBL/GenBank/DDBJ databases">
        <title>Genomic Encyclopedia of Archaeal and Bacterial Type Strains, Phase II (KMG-II): from individual species to whole genera.</title>
        <authorList>
            <person name="Goeker M."/>
        </authorList>
    </citation>
    <scope>NUCLEOTIDE SEQUENCE [LARGE SCALE GENOMIC DNA]</scope>
    <source>
        <strain evidence="2 3">DSM 21823</strain>
    </source>
</reference>